<evidence type="ECO:0000313" key="2">
    <source>
        <dbReference type="Proteomes" id="UP000324222"/>
    </source>
</evidence>
<gene>
    <name evidence="1" type="ORF">E2C01_089787</name>
</gene>
<sequence>MTMCSASTCATALECTVYLAPS</sequence>
<keyword evidence="2" id="KW-1185">Reference proteome</keyword>
<organism evidence="1 2">
    <name type="scientific">Portunus trituberculatus</name>
    <name type="common">Swimming crab</name>
    <name type="synonym">Neptunus trituberculatus</name>
    <dbReference type="NCBI Taxonomy" id="210409"/>
    <lineage>
        <taxon>Eukaryota</taxon>
        <taxon>Metazoa</taxon>
        <taxon>Ecdysozoa</taxon>
        <taxon>Arthropoda</taxon>
        <taxon>Crustacea</taxon>
        <taxon>Multicrustacea</taxon>
        <taxon>Malacostraca</taxon>
        <taxon>Eumalacostraca</taxon>
        <taxon>Eucarida</taxon>
        <taxon>Decapoda</taxon>
        <taxon>Pleocyemata</taxon>
        <taxon>Brachyura</taxon>
        <taxon>Eubrachyura</taxon>
        <taxon>Portunoidea</taxon>
        <taxon>Portunidae</taxon>
        <taxon>Portuninae</taxon>
        <taxon>Portunus</taxon>
    </lineage>
</organism>
<reference evidence="1 2" key="1">
    <citation type="submission" date="2019-05" db="EMBL/GenBank/DDBJ databases">
        <title>Another draft genome of Portunus trituberculatus and its Hox gene families provides insights of decapod evolution.</title>
        <authorList>
            <person name="Jeong J.-H."/>
            <person name="Song I."/>
            <person name="Kim S."/>
            <person name="Choi T."/>
            <person name="Kim D."/>
            <person name="Ryu S."/>
            <person name="Kim W."/>
        </authorList>
    </citation>
    <scope>NUCLEOTIDE SEQUENCE [LARGE SCALE GENOMIC DNA]</scope>
    <source>
        <tissue evidence="1">Muscle</tissue>
    </source>
</reference>
<accession>A0A5B7JCZ3</accession>
<proteinExistence type="predicted"/>
<dbReference type="Proteomes" id="UP000324222">
    <property type="component" value="Unassembled WGS sequence"/>
</dbReference>
<name>A0A5B7JCZ3_PORTR</name>
<comment type="caution">
    <text evidence="1">The sequence shown here is derived from an EMBL/GenBank/DDBJ whole genome shotgun (WGS) entry which is preliminary data.</text>
</comment>
<dbReference type="EMBL" id="VSRR010099277">
    <property type="protein sequence ID" value="MPC94610.1"/>
    <property type="molecule type" value="Genomic_DNA"/>
</dbReference>
<evidence type="ECO:0000313" key="1">
    <source>
        <dbReference type="EMBL" id="MPC94610.1"/>
    </source>
</evidence>
<dbReference type="AlphaFoldDB" id="A0A5B7JCZ3"/>
<protein>
    <submittedName>
        <fullName evidence="1">Uncharacterized protein</fullName>
    </submittedName>
</protein>